<feature type="region of interest" description="Disordered" evidence="1">
    <location>
        <begin position="854"/>
        <end position="923"/>
    </location>
</feature>
<feature type="region of interest" description="Disordered" evidence="1">
    <location>
        <begin position="699"/>
        <end position="751"/>
    </location>
</feature>
<organism evidence="2 3">
    <name type="scientific">Kwoniella dendrophila CBS 6074</name>
    <dbReference type="NCBI Taxonomy" id="1295534"/>
    <lineage>
        <taxon>Eukaryota</taxon>
        <taxon>Fungi</taxon>
        <taxon>Dikarya</taxon>
        <taxon>Basidiomycota</taxon>
        <taxon>Agaricomycotina</taxon>
        <taxon>Tremellomycetes</taxon>
        <taxon>Tremellales</taxon>
        <taxon>Cryptococcaceae</taxon>
        <taxon>Kwoniella</taxon>
    </lineage>
</organism>
<feature type="compositionally biased region" description="Polar residues" evidence="1">
    <location>
        <begin position="1229"/>
        <end position="1261"/>
    </location>
</feature>
<protein>
    <submittedName>
        <fullName evidence="2">Uncharacterized protein</fullName>
    </submittedName>
</protein>
<sequence>MGLLSRFKHSSTSNTASASSSKQAITNDDIHNHNATNTTNVARPTTPNSQSYLSPDLYSPPKLSRPSIPPPSPSSSSITSRIFSKNKDKDKDKKGKGKQKEIDSIGGIPYDNQSTSSSNIHSPLLPPTILSQNRTVSAPNSPKNSHTKVPIEGKRQRRSTLLSFDQPPPTSPLAITQSLSADKDLGLEESLFDHDGHVNDRNSSNGRRDKVSSGQFKQVGGILGQLNFELDSPKNSPPEKWLRRSSNPPVSTDSIGLQLNTLETNQNDPYVSNDANGLTPSITNESMVMINKDEIPPQISSLTGQQQIISYDTVPDISQTSTNQGSSIDDGEQIDEENKVELLESAEKKNKFWKRPRRSSKSHVDTIDIDRSTSPTPHGNSRNDTSLDLTTSRPSVDINHLDTAQGPRPQQLRRPSSSFFHNPFARSVSRQSLAGMDIDNPTTKPDDGSFQLRGFRHVTGMMEVEGAGELEHYLSHVKKDTRSSMDLLNSPNANNEIGSTVPLPSPPMHTSPHPSTTPRQLSPPPPIPLSRPASIANSLASATGDDFITVNKVSVAAFRKGIRRPSENLTATMSDIGHGTPATAIVTARTLSGQHSPLHNSASTSDDEEDDIPLGMMKGKDMIRQKSSQSLSSMGHLGNNDTSASSMTKNSSLNTNTNTNSSKRPSTMFDTIERKSSPLPFSKDLSNATSGQVIQHLNPQIDRKSTPSPSPLNQSYSTSASATPNSTRTSSPGSEIIRKSSPNPGLNFTVHRNKQNKMGHQRNGSGSSSGFIVKTPRLTRDGQIAKSLADQQLDSPITPTAPVAVTATPTNNQSVQEQSTLANNTLVSSPTEMSPMDGYFSHLAPLIHDKPELSEQKISNSPGPASVVPAPGPPIVPLALPQPGDKTPASLNLPLPPDQMPDTPPKPPSALPNHDTNDNLSPGAKKRLSLLEEPMKMISGLWSAPPADDSFDPALVIHSMDAFGGEEEEEKKNAVTSGTKESDNRVGSSSRSRTSTPDIEEKVRSPLSERLAGIANSAISKPSNNLSKPSLAQIKIMDDPQDDGYTTERVKSPMSDSTLSPNTAITAIPPTSSVLTTDKRPVAKERIISSFARARKPSNKIEDSDESSSSEEESQSESLHHASKPKVKPSNQSSHRKGKVGMSSPTNSERKVPHGPRKPSTNRKRVSSMFNPSTTNNSTSQPYTTTPIKGGPEHNKENEDDDDEKPLGVLRNKASKTSLSNVRKIGKSPSVSNLALPRSESSSGVSTSNRPTAITNTNGNRPKTPIELGPIVQPLKDRSTDHTTSPVESTFSHNPKPISEPQSRAQSRNQSYNSTSSPPKAMSNNNNTDGKSRSNQSQPHIKRSPGQTLIKLPSDLTSNTNISENRKTASPDSSRSATTGGSVNYQPMTPKDSYESKRLQRDPMGNDNLQGPKRTLTNRKSADDLRQKSYSSMGQNQAQMPNYQDQIQNQWNANMNLGMGMGMGMGFDQNQMINYNMAMMSQMGMNGMNSEAMRNMMKQQWQMQFMAAAYRASEEEWERASHVSGHTNQTVPTSFGQSSSNSLYGNNQPYQHQQEQQQMSSPMAWNGMTSQQYPTNMMMNNNPYGYGYSPQGYAQNYAYSMQPQQASSSHGGGMYSYGTSNGLGAQSVFGGEFGPPPTTPSQHRFIGNPLIQQIPSSSTSNNQNYNDKRGRTYSSSQSQSVYIPSNLSSVTNQNSPSTPPSSWTKRNGSGPSSGDYSEISQNQGSNQAQSRRAKTQSQFMMN</sequence>
<feature type="compositionally biased region" description="Polar residues" evidence="1">
    <location>
        <begin position="244"/>
        <end position="253"/>
    </location>
</feature>
<feature type="compositionally biased region" description="Basic residues" evidence="1">
    <location>
        <begin position="1153"/>
        <end position="1166"/>
    </location>
</feature>
<feature type="compositionally biased region" description="Polar residues" evidence="1">
    <location>
        <begin position="1651"/>
        <end position="1665"/>
    </location>
</feature>
<name>A0AAX4JZ17_9TREE</name>
<evidence type="ECO:0000313" key="2">
    <source>
        <dbReference type="EMBL" id="WWC90731.1"/>
    </source>
</evidence>
<feature type="compositionally biased region" description="Polar residues" evidence="1">
    <location>
        <begin position="1054"/>
        <end position="1076"/>
    </location>
</feature>
<feature type="compositionally biased region" description="Pro residues" evidence="1">
    <location>
        <begin position="894"/>
        <end position="910"/>
    </location>
</feature>
<feature type="region of interest" description="Disordered" evidence="1">
    <location>
        <begin position="490"/>
        <end position="526"/>
    </location>
</feature>
<feature type="compositionally biased region" description="Polar residues" evidence="1">
    <location>
        <begin position="1370"/>
        <end position="1387"/>
    </location>
</feature>
<feature type="compositionally biased region" description="Basic and acidic residues" evidence="1">
    <location>
        <begin position="1392"/>
        <end position="1401"/>
    </location>
</feature>
<feature type="region of interest" description="Disordered" evidence="1">
    <location>
        <begin position="193"/>
        <end position="253"/>
    </location>
</feature>
<feature type="compositionally biased region" description="Polar residues" evidence="1">
    <location>
        <begin position="1168"/>
        <end position="1187"/>
    </location>
</feature>
<feature type="compositionally biased region" description="Low complexity" evidence="1">
    <location>
        <begin position="74"/>
        <end position="83"/>
    </location>
</feature>
<feature type="region of interest" description="Disordered" evidence="1">
    <location>
        <begin position="593"/>
        <end position="666"/>
    </location>
</feature>
<reference evidence="2 3" key="1">
    <citation type="submission" date="2024-01" db="EMBL/GenBank/DDBJ databases">
        <title>Comparative genomics of Cryptococcus and Kwoniella reveals pathogenesis evolution and contrasting modes of karyotype evolution via chromosome fusion or intercentromeric recombination.</title>
        <authorList>
            <person name="Coelho M.A."/>
            <person name="David-Palma M."/>
            <person name="Shea T."/>
            <person name="Bowers K."/>
            <person name="McGinley-Smith S."/>
            <person name="Mohammad A.W."/>
            <person name="Gnirke A."/>
            <person name="Yurkov A.M."/>
            <person name="Nowrousian M."/>
            <person name="Sun S."/>
            <person name="Cuomo C.A."/>
            <person name="Heitman J."/>
        </authorList>
    </citation>
    <scope>NUCLEOTIDE SEQUENCE [LARGE SCALE GENOMIC DNA]</scope>
    <source>
        <strain evidence="2 3">CBS 6074</strain>
    </source>
</reference>
<feature type="compositionally biased region" description="Polar residues" evidence="1">
    <location>
        <begin position="1017"/>
        <end position="1030"/>
    </location>
</feature>
<feature type="compositionally biased region" description="Polar residues" evidence="1">
    <location>
        <begin position="129"/>
        <end position="144"/>
    </location>
</feature>
<accession>A0AAX4JZ17</accession>
<feature type="region of interest" description="Disordered" evidence="1">
    <location>
        <begin position="1"/>
        <end position="156"/>
    </location>
</feature>
<evidence type="ECO:0000313" key="3">
    <source>
        <dbReference type="Proteomes" id="UP001355207"/>
    </source>
</evidence>
<keyword evidence="3" id="KW-1185">Reference proteome</keyword>
<dbReference type="Proteomes" id="UP001355207">
    <property type="component" value="Chromosome 7"/>
</dbReference>
<feature type="compositionally biased region" description="Polar residues" evidence="1">
    <location>
        <begin position="41"/>
        <end position="53"/>
    </location>
</feature>
<feature type="compositionally biased region" description="Low complexity" evidence="1">
    <location>
        <begin position="510"/>
        <end position="520"/>
    </location>
</feature>
<feature type="compositionally biased region" description="Basic and acidic residues" evidence="1">
    <location>
        <begin position="193"/>
        <end position="211"/>
    </location>
</feature>
<feature type="compositionally biased region" description="Low complexity" evidence="1">
    <location>
        <begin position="1688"/>
        <end position="1702"/>
    </location>
</feature>
<evidence type="ECO:0000256" key="1">
    <source>
        <dbReference type="SAM" id="MobiDB-lite"/>
    </source>
</evidence>
<dbReference type="GeneID" id="91096338"/>
<feature type="compositionally biased region" description="Polar residues" evidence="1">
    <location>
        <begin position="1525"/>
        <end position="1547"/>
    </location>
</feature>
<feature type="region of interest" description="Disordered" evidence="1">
    <location>
        <begin position="1651"/>
        <end position="1742"/>
    </location>
</feature>
<dbReference type="RefSeq" id="XP_066077494.1">
    <property type="nucleotide sequence ID" value="XM_066221397.1"/>
</dbReference>
<feature type="compositionally biased region" description="Polar residues" evidence="1">
    <location>
        <begin position="111"/>
        <end position="121"/>
    </location>
</feature>
<feature type="region of interest" description="Disordered" evidence="1">
    <location>
        <begin position="431"/>
        <end position="450"/>
    </location>
</feature>
<feature type="compositionally biased region" description="Polar residues" evidence="1">
    <location>
        <begin position="625"/>
        <end position="644"/>
    </location>
</feature>
<feature type="compositionally biased region" description="Polar residues" evidence="1">
    <location>
        <begin position="372"/>
        <end position="394"/>
    </location>
</feature>
<feature type="compositionally biased region" description="Basic and acidic residues" evidence="1">
    <location>
        <begin position="1077"/>
        <end position="1087"/>
    </location>
</feature>
<feature type="region of interest" description="Disordered" evidence="1">
    <location>
        <begin position="351"/>
        <end position="422"/>
    </location>
</feature>
<feature type="compositionally biased region" description="Basic residues" evidence="1">
    <location>
        <begin position="351"/>
        <end position="361"/>
    </location>
</feature>
<dbReference type="EMBL" id="CP144104">
    <property type="protein sequence ID" value="WWC90731.1"/>
    <property type="molecule type" value="Genomic_DNA"/>
</dbReference>
<feature type="compositionally biased region" description="Low complexity" evidence="1">
    <location>
        <begin position="645"/>
        <end position="666"/>
    </location>
</feature>
<feature type="compositionally biased region" description="Polar residues" evidence="1">
    <location>
        <begin position="1428"/>
        <end position="1439"/>
    </location>
</feature>
<feature type="compositionally biased region" description="Low complexity" evidence="1">
    <location>
        <begin position="10"/>
        <end position="21"/>
    </location>
</feature>
<gene>
    <name evidence="2" type="ORF">L201_005668</name>
</gene>
<feature type="region of interest" description="Disordered" evidence="1">
    <location>
        <begin position="963"/>
        <end position="1439"/>
    </location>
</feature>
<feature type="region of interest" description="Disordered" evidence="1">
    <location>
        <begin position="1525"/>
        <end position="1556"/>
    </location>
</feature>
<feature type="compositionally biased region" description="Acidic residues" evidence="1">
    <location>
        <begin position="1103"/>
        <end position="1115"/>
    </location>
</feature>
<feature type="compositionally biased region" description="Polar residues" evidence="1">
    <location>
        <begin position="711"/>
        <end position="733"/>
    </location>
</feature>
<feature type="compositionally biased region" description="Polar residues" evidence="1">
    <location>
        <begin position="1300"/>
        <end position="1339"/>
    </location>
</feature>
<feature type="compositionally biased region" description="Basic and acidic residues" evidence="1">
    <location>
        <begin position="85"/>
        <end position="103"/>
    </location>
</feature>
<feature type="compositionally biased region" description="Polar residues" evidence="1">
    <location>
        <begin position="1703"/>
        <end position="1742"/>
    </location>
</feature>
<feature type="compositionally biased region" description="Basic and acidic residues" evidence="1">
    <location>
        <begin position="362"/>
        <end position="371"/>
    </location>
</feature>
<feature type="compositionally biased region" description="Polar residues" evidence="1">
    <location>
        <begin position="593"/>
        <end position="604"/>
    </location>
</feature>
<proteinExistence type="predicted"/>
<feature type="compositionally biased region" description="Polar residues" evidence="1">
    <location>
        <begin position="1282"/>
        <end position="1293"/>
    </location>
</feature>